<organism evidence="2 3">
    <name type="scientific">Prunus yedoensis var. nudiflora</name>
    <dbReference type="NCBI Taxonomy" id="2094558"/>
    <lineage>
        <taxon>Eukaryota</taxon>
        <taxon>Viridiplantae</taxon>
        <taxon>Streptophyta</taxon>
        <taxon>Embryophyta</taxon>
        <taxon>Tracheophyta</taxon>
        <taxon>Spermatophyta</taxon>
        <taxon>Magnoliopsida</taxon>
        <taxon>eudicotyledons</taxon>
        <taxon>Gunneridae</taxon>
        <taxon>Pentapetalae</taxon>
        <taxon>rosids</taxon>
        <taxon>fabids</taxon>
        <taxon>Rosales</taxon>
        <taxon>Rosaceae</taxon>
        <taxon>Amygdaloideae</taxon>
        <taxon>Amygdaleae</taxon>
        <taxon>Prunus</taxon>
    </lineage>
</organism>
<dbReference type="AlphaFoldDB" id="A0A314YU34"/>
<keyword evidence="3" id="KW-1185">Reference proteome</keyword>
<dbReference type="Proteomes" id="UP000250321">
    <property type="component" value="Unassembled WGS sequence"/>
</dbReference>
<gene>
    <name evidence="2" type="ORF">Pyn_36348</name>
</gene>
<protein>
    <submittedName>
        <fullName evidence="2">Uncharacterized protein</fullName>
    </submittedName>
</protein>
<proteinExistence type="predicted"/>
<comment type="caution">
    <text evidence="2">The sequence shown here is derived from an EMBL/GenBank/DDBJ whole genome shotgun (WGS) entry which is preliminary data.</text>
</comment>
<dbReference type="EMBL" id="PJQY01000739">
    <property type="protein sequence ID" value="PQQ08318.1"/>
    <property type="molecule type" value="Genomic_DNA"/>
</dbReference>
<sequence length="51" mass="5513">MKGPIGVHRAEPQKGQKLNSGSTTRSQKRHRRASETAAESSAVFGGGREYD</sequence>
<evidence type="ECO:0000256" key="1">
    <source>
        <dbReference type="SAM" id="MobiDB-lite"/>
    </source>
</evidence>
<reference evidence="2 3" key="1">
    <citation type="submission" date="2018-02" db="EMBL/GenBank/DDBJ databases">
        <title>Draft genome of wild Prunus yedoensis var. nudiflora.</title>
        <authorList>
            <person name="Baek S."/>
            <person name="Kim J.-H."/>
            <person name="Choi K."/>
            <person name="Kim G.-B."/>
            <person name="Cho A."/>
            <person name="Jang H."/>
            <person name="Shin C.-H."/>
            <person name="Yu H.-J."/>
            <person name="Mun J.-H."/>
        </authorList>
    </citation>
    <scope>NUCLEOTIDE SEQUENCE [LARGE SCALE GENOMIC DNA]</scope>
    <source>
        <strain evidence="3">cv. Jeju island</strain>
        <tissue evidence="2">Leaf</tissue>
    </source>
</reference>
<name>A0A314YU34_PRUYE</name>
<feature type="compositionally biased region" description="Polar residues" evidence="1">
    <location>
        <begin position="16"/>
        <end position="25"/>
    </location>
</feature>
<accession>A0A314YU34</accession>
<evidence type="ECO:0000313" key="3">
    <source>
        <dbReference type="Proteomes" id="UP000250321"/>
    </source>
</evidence>
<feature type="region of interest" description="Disordered" evidence="1">
    <location>
        <begin position="1"/>
        <end position="51"/>
    </location>
</feature>
<evidence type="ECO:0000313" key="2">
    <source>
        <dbReference type="EMBL" id="PQQ08318.1"/>
    </source>
</evidence>